<dbReference type="EnsemblMetazoa" id="ASIC012133-RA">
    <property type="protein sequence ID" value="ASIC012133-PA"/>
    <property type="gene ID" value="ASIC012133"/>
</dbReference>
<evidence type="ECO:0000313" key="2">
    <source>
        <dbReference type="EMBL" id="KFB44239.1"/>
    </source>
</evidence>
<organism evidence="3 4">
    <name type="scientific">Anopheles sinensis</name>
    <name type="common">Mosquito</name>
    <dbReference type="NCBI Taxonomy" id="74873"/>
    <lineage>
        <taxon>Eukaryota</taxon>
        <taxon>Metazoa</taxon>
        <taxon>Ecdysozoa</taxon>
        <taxon>Arthropoda</taxon>
        <taxon>Hexapoda</taxon>
        <taxon>Insecta</taxon>
        <taxon>Pterygota</taxon>
        <taxon>Neoptera</taxon>
        <taxon>Endopterygota</taxon>
        <taxon>Diptera</taxon>
        <taxon>Nematocera</taxon>
        <taxon>Culicoidea</taxon>
        <taxon>Culicidae</taxon>
        <taxon>Anophelinae</taxon>
        <taxon>Anopheles</taxon>
    </lineage>
</organism>
<reference evidence="3" key="2">
    <citation type="submission" date="2020-05" db="UniProtKB">
        <authorList>
            <consortium name="EnsemblMetazoa"/>
        </authorList>
    </citation>
    <scope>IDENTIFICATION</scope>
</reference>
<dbReference type="AlphaFoldDB" id="A0A084W1Z5"/>
<dbReference type="OrthoDB" id="7744469at2759"/>
<feature type="chain" id="PRO_5001784236" evidence="1">
    <location>
        <begin position="20"/>
        <end position="119"/>
    </location>
</feature>
<dbReference type="VEuPathDB" id="VectorBase:ASIC012133"/>
<reference evidence="2 4" key="1">
    <citation type="journal article" date="2014" name="BMC Genomics">
        <title>Genome sequence of Anopheles sinensis provides insight into genetics basis of mosquito competence for malaria parasites.</title>
        <authorList>
            <person name="Zhou D."/>
            <person name="Zhang D."/>
            <person name="Ding G."/>
            <person name="Shi L."/>
            <person name="Hou Q."/>
            <person name="Ye Y."/>
            <person name="Xu Y."/>
            <person name="Zhou H."/>
            <person name="Xiong C."/>
            <person name="Li S."/>
            <person name="Yu J."/>
            <person name="Hong S."/>
            <person name="Yu X."/>
            <person name="Zou P."/>
            <person name="Chen C."/>
            <person name="Chang X."/>
            <person name="Wang W."/>
            <person name="Lv Y."/>
            <person name="Sun Y."/>
            <person name="Ma L."/>
            <person name="Shen B."/>
            <person name="Zhu C."/>
        </authorList>
    </citation>
    <scope>NUCLEOTIDE SEQUENCE [LARGE SCALE GENOMIC DNA]</scope>
</reference>
<name>A0A084W1Z5_ANOSI</name>
<dbReference type="OMA" id="EADATYW"/>
<dbReference type="Proteomes" id="UP000030765">
    <property type="component" value="Unassembled WGS sequence"/>
</dbReference>
<dbReference type="VEuPathDB" id="VectorBase:ASIS004943"/>
<evidence type="ECO:0000313" key="4">
    <source>
        <dbReference type="Proteomes" id="UP000030765"/>
    </source>
</evidence>
<accession>A0A084W1Z5</accession>
<dbReference type="EMBL" id="ATLV01019471">
    <property type="status" value="NOT_ANNOTATED_CDS"/>
    <property type="molecule type" value="Genomic_DNA"/>
</dbReference>
<dbReference type="EMBL" id="KE525272">
    <property type="protein sequence ID" value="KFB44239.1"/>
    <property type="molecule type" value="Genomic_DNA"/>
</dbReference>
<gene>
    <name evidence="2" type="ORF">ZHAS_00012133</name>
</gene>
<evidence type="ECO:0000313" key="3">
    <source>
        <dbReference type="EnsemblMetazoa" id="ASIC012133-PA"/>
    </source>
</evidence>
<protein>
    <submittedName>
        <fullName evidence="2 3">Uncharacterized protein</fullName>
    </submittedName>
</protein>
<sequence>MKVFLCVALVMLAFVAIEAVPVGEGPVALDDPSQEPQAIAPEEDVVVVYEDGEVVREKRHSRYGGGYGGGYGGYGGYRGGFGGYGGYGGYGRGFGYGRGYGGYGGGYGGYGGYGHRRYY</sequence>
<keyword evidence="4" id="KW-1185">Reference proteome</keyword>
<feature type="signal peptide" evidence="1">
    <location>
        <begin position="1"/>
        <end position="19"/>
    </location>
</feature>
<dbReference type="STRING" id="74873.A0A084W1Z5"/>
<keyword evidence="1" id="KW-0732">Signal</keyword>
<evidence type="ECO:0000256" key="1">
    <source>
        <dbReference type="SAM" id="SignalP"/>
    </source>
</evidence>
<proteinExistence type="predicted"/>